<protein>
    <recommendedName>
        <fullName evidence="5">NADPH-dependent 7-cyano-7-deazaguanine reductase</fullName>
        <ecNumber evidence="5">1.7.1.13</ecNumber>
    </recommendedName>
    <alternativeName>
        <fullName evidence="5">7-cyano-7-carbaguanine reductase</fullName>
    </alternativeName>
    <alternativeName>
        <fullName evidence="5">NADPH-dependent nitrile oxidoreductase</fullName>
    </alternativeName>
    <alternativeName>
        <fullName evidence="5">PreQ(0) reductase</fullName>
    </alternativeName>
</protein>
<reference evidence="7 8" key="1">
    <citation type="journal article" date="2017" name="Int. J. Syst. Evol. Microbiol.">
        <title>Achromobacter aloeverae sp. nov., isolated from the root of Aloe vera (L.) Burm.f.</title>
        <authorList>
            <person name="Kuncharoen N."/>
            <person name="Muramatsu Y."/>
            <person name="Shibata C."/>
            <person name="Kamakura Y."/>
            <person name="Nakagawa Y."/>
            <person name="Tanasupawat S."/>
        </authorList>
    </citation>
    <scope>NUCLEOTIDE SEQUENCE [LARGE SCALE GENOMIC DNA]</scope>
    <source>
        <strain evidence="7 8">AVA-1</strain>
    </source>
</reference>
<keyword evidence="8" id="KW-1185">Reference proteome</keyword>
<evidence type="ECO:0000256" key="1">
    <source>
        <dbReference type="ARBA" id="ARBA00022490"/>
    </source>
</evidence>
<dbReference type="EC" id="1.7.1.13" evidence="5"/>
<dbReference type="NCBIfam" id="TIGR03138">
    <property type="entry name" value="QueF"/>
    <property type="match status" value="1"/>
</dbReference>
<dbReference type="InterPro" id="IPR029139">
    <property type="entry name" value="QueF_N"/>
</dbReference>
<dbReference type="PIRSF" id="PIRSF004750">
    <property type="entry name" value="Nitrile_oxidored_YqcD_prd"/>
    <property type="match status" value="1"/>
</dbReference>
<dbReference type="Pfam" id="PF14489">
    <property type="entry name" value="QueF"/>
    <property type="match status" value="1"/>
</dbReference>
<feature type="active site" description="Proton donor" evidence="5">
    <location>
        <position position="190"/>
    </location>
</feature>
<keyword evidence="3 5" id="KW-0521">NADP</keyword>
<feature type="binding site" evidence="5">
    <location>
        <begin position="251"/>
        <end position="252"/>
    </location>
    <ligand>
        <name>NADPH</name>
        <dbReference type="ChEBI" id="CHEBI:57783"/>
    </ligand>
</feature>
<name>A0A4V1MSS3_9BURK</name>
<dbReference type="GO" id="GO:0033739">
    <property type="term" value="F:preQ1 synthase activity"/>
    <property type="evidence" value="ECO:0007669"/>
    <property type="project" value="UniProtKB-UniRule"/>
</dbReference>
<evidence type="ECO:0000256" key="2">
    <source>
        <dbReference type="ARBA" id="ARBA00022785"/>
    </source>
</evidence>
<dbReference type="Pfam" id="PF14819">
    <property type="entry name" value="QueF_N"/>
    <property type="match status" value="1"/>
</dbReference>
<feature type="domain" description="NADPH-dependent 7-cyano-7-deazaguanine reductase N-terminal" evidence="6">
    <location>
        <begin position="14"/>
        <end position="125"/>
    </location>
</feature>
<keyword evidence="2 5" id="KW-0671">Queuosine biosynthesis</keyword>
<gene>
    <name evidence="5" type="primary">queF</name>
    <name evidence="7" type="ORF">C7R54_04785</name>
</gene>
<dbReference type="UniPathway" id="UPA00392"/>
<feature type="active site" description="Thioimide intermediate" evidence="5">
    <location>
        <position position="183"/>
    </location>
</feature>
<dbReference type="HAMAP" id="MF_00817">
    <property type="entry name" value="QueF_type2"/>
    <property type="match status" value="1"/>
</dbReference>
<evidence type="ECO:0000313" key="7">
    <source>
        <dbReference type="EMBL" id="RXN93040.1"/>
    </source>
</evidence>
<keyword evidence="1 5" id="KW-0963">Cytoplasm</keyword>
<evidence type="ECO:0000256" key="5">
    <source>
        <dbReference type="HAMAP-Rule" id="MF_00817"/>
    </source>
</evidence>
<comment type="catalytic activity">
    <reaction evidence="5">
        <text>7-aminomethyl-7-carbaguanine + 2 NADP(+) = 7-cyano-7-carbaguanine + 2 NADPH + 3 H(+)</text>
        <dbReference type="Rhea" id="RHEA:13409"/>
        <dbReference type="ChEBI" id="CHEBI:15378"/>
        <dbReference type="ChEBI" id="CHEBI:45075"/>
        <dbReference type="ChEBI" id="CHEBI:57783"/>
        <dbReference type="ChEBI" id="CHEBI:58349"/>
        <dbReference type="ChEBI" id="CHEBI:58703"/>
        <dbReference type="EC" id="1.7.1.13"/>
    </reaction>
</comment>
<dbReference type="Gene3D" id="3.30.1130.10">
    <property type="match status" value="2"/>
</dbReference>
<dbReference type="InterPro" id="IPR029500">
    <property type="entry name" value="QueF"/>
</dbReference>
<dbReference type="InterPro" id="IPR016428">
    <property type="entry name" value="QueF_type2"/>
</dbReference>
<feature type="binding site" evidence="5">
    <location>
        <begin position="82"/>
        <end position="84"/>
    </location>
    <ligand>
        <name>substrate</name>
    </ligand>
</feature>
<comment type="function">
    <text evidence="5">Catalyzes the NADPH-dependent reduction of 7-cyano-7-deazaguanine (preQ0) to 7-aminomethyl-7-deazaguanine (preQ1).</text>
</comment>
<feature type="binding site" evidence="5">
    <location>
        <begin position="84"/>
        <end position="85"/>
    </location>
    <ligand>
        <name>NADPH</name>
        <dbReference type="ChEBI" id="CHEBI:57783"/>
    </ligand>
</feature>
<dbReference type="PANTHER" id="PTHR34354">
    <property type="entry name" value="NADPH-DEPENDENT 7-CYANO-7-DEAZAGUANINE REDUCTASE"/>
    <property type="match status" value="1"/>
</dbReference>
<dbReference type="EMBL" id="PYAL01000001">
    <property type="protein sequence ID" value="RXN93040.1"/>
    <property type="molecule type" value="Genomic_DNA"/>
</dbReference>
<dbReference type="GO" id="GO:0008616">
    <property type="term" value="P:tRNA queuosine(34) biosynthetic process"/>
    <property type="evidence" value="ECO:0007669"/>
    <property type="project" value="UniProtKB-UniRule"/>
</dbReference>
<evidence type="ECO:0000256" key="4">
    <source>
        <dbReference type="ARBA" id="ARBA00023002"/>
    </source>
</evidence>
<dbReference type="Proteomes" id="UP000290849">
    <property type="component" value="Unassembled WGS sequence"/>
</dbReference>
<evidence type="ECO:0000259" key="6">
    <source>
        <dbReference type="Pfam" id="PF14819"/>
    </source>
</evidence>
<comment type="subcellular location">
    <subcellularLocation>
        <location evidence="5">Cytoplasm</location>
    </subcellularLocation>
</comment>
<accession>A0A4V1MSS3</accession>
<evidence type="ECO:0000256" key="3">
    <source>
        <dbReference type="ARBA" id="ARBA00022857"/>
    </source>
</evidence>
<feature type="binding site" evidence="5">
    <location>
        <begin position="222"/>
        <end position="223"/>
    </location>
    <ligand>
        <name>substrate</name>
    </ligand>
</feature>
<comment type="caution">
    <text evidence="7">The sequence shown here is derived from an EMBL/GenBank/DDBJ whole genome shotgun (WGS) entry which is preliminary data.</text>
</comment>
<dbReference type="SUPFAM" id="SSF55620">
    <property type="entry name" value="Tetrahydrobiopterin biosynthesis enzymes-like"/>
    <property type="match status" value="1"/>
</dbReference>
<keyword evidence="4 5" id="KW-0560">Oxidoreductase</keyword>
<sequence length="276" mass="30651">MTLQDAPLGHEVAYPDRYDPSLLFPIDRAPNRAALGIAAGRLPFDQGVDIWNAYEVSWLDARGKPRVALATFTVPAHAPRIIESKSFKLYLNSYNQERLPDAATVAARMRKDLGAAAGGDVGVRLVMPAEFASQRIAELDGDCLDDLDVEIETYTPAPERLRVAEAADVVEETLMSRLLKSNCPVTGQPDWGSVQVRYRGPRIDRAGLLAYIVSFRQHADFHEHCVERMFTDILRTCRPEMLSVYARYTRRGGLDINPWRATAGVAAPADARTARQ</sequence>
<dbReference type="InterPro" id="IPR050084">
    <property type="entry name" value="NADPH_dep_7-cyano-7-deazaG_red"/>
</dbReference>
<comment type="similarity">
    <text evidence="5">Belongs to the GTP cyclohydrolase I family. QueF type 2 subfamily.</text>
</comment>
<proteinExistence type="inferred from homology"/>
<comment type="pathway">
    <text evidence="5">tRNA modification; tRNA-queuosine biosynthesis.</text>
</comment>
<organism evidence="7 8">
    <name type="scientific">Achromobacter aloeverae</name>
    <dbReference type="NCBI Taxonomy" id="1750518"/>
    <lineage>
        <taxon>Bacteria</taxon>
        <taxon>Pseudomonadati</taxon>
        <taxon>Pseudomonadota</taxon>
        <taxon>Betaproteobacteria</taxon>
        <taxon>Burkholderiales</taxon>
        <taxon>Alcaligenaceae</taxon>
        <taxon>Achromobacter</taxon>
    </lineage>
</organism>
<dbReference type="AlphaFoldDB" id="A0A4V1MSS3"/>
<dbReference type="OrthoDB" id="9789995at2"/>
<dbReference type="RefSeq" id="WP_129148997.1">
    <property type="nucleotide sequence ID" value="NZ_JBHSDO010000006.1"/>
</dbReference>
<dbReference type="InterPro" id="IPR043133">
    <property type="entry name" value="GTP-CH-I_C/QueF"/>
</dbReference>
<dbReference type="PANTHER" id="PTHR34354:SF1">
    <property type="entry name" value="NADPH-DEPENDENT 7-CYANO-7-DEAZAGUANINE REDUCTASE"/>
    <property type="match status" value="1"/>
</dbReference>
<dbReference type="GO" id="GO:0005737">
    <property type="term" value="C:cytoplasm"/>
    <property type="evidence" value="ECO:0007669"/>
    <property type="project" value="UniProtKB-SubCell"/>
</dbReference>
<comment type="subunit">
    <text evidence="5">Homodimer.</text>
</comment>
<evidence type="ECO:0000313" key="8">
    <source>
        <dbReference type="Proteomes" id="UP000290849"/>
    </source>
</evidence>